<dbReference type="Pfam" id="PF13814">
    <property type="entry name" value="Replic_Relax"/>
    <property type="match status" value="1"/>
</dbReference>
<protein>
    <recommendedName>
        <fullName evidence="3">Replication-relaxation</fullName>
    </recommendedName>
</protein>
<sequence length="297" mass="33635">MTSNPSYQPTPRDTELLRVIELLSPTAEQIFQWSQTFEKPITPFSDIGDLRTRLKKLHAAGLVRRWRLAIESQGVAPYYYKLSLEGHRTLYGKGAKPKRSRSFSAIGLSLHTHTKALADFIVHTKVAAHRVGASLTDAYSENEYCISVDEESLKFDGRFTLLKSDVRRAYQVELDCSTESNLSAQSTDSIARKIRILDAYDAQFEDARDPQRAITLFVCNRSPERVRHILETARNLVRNPNRSLIYGIYLPDYLATADSLTTACFLNHREEPVALWPEKVSQATTHDVRTLSSASVM</sequence>
<dbReference type="Proteomes" id="UP000317171">
    <property type="component" value="Chromosome"/>
</dbReference>
<gene>
    <name evidence="1" type="ORF">Pan241w_35700</name>
</gene>
<proteinExistence type="predicted"/>
<dbReference type="InterPro" id="IPR025855">
    <property type="entry name" value="Replic_Relax"/>
</dbReference>
<dbReference type="EMBL" id="CP036269">
    <property type="protein sequence ID" value="QDT43469.1"/>
    <property type="molecule type" value="Genomic_DNA"/>
</dbReference>
<evidence type="ECO:0008006" key="3">
    <source>
        <dbReference type="Google" id="ProtNLM"/>
    </source>
</evidence>
<organism evidence="1 2">
    <name type="scientific">Gimesia alba</name>
    <dbReference type="NCBI Taxonomy" id="2527973"/>
    <lineage>
        <taxon>Bacteria</taxon>
        <taxon>Pseudomonadati</taxon>
        <taxon>Planctomycetota</taxon>
        <taxon>Planctomycetia</taxon>
        <taxon>Planctomycetales</taxon>
        <taxon>Planctomycetaceae</taxon>
        <taxon>Gimesia</taxon>
    </lineage>
</organism>
<dbReference type="RefSeq" id="WP_145218178.1">
    <property type="nucleotide sequence ID" value="NZ_CP036269.1"/>
</dbReference>
<keyword evidence="2" id="KW-1185">Reference proteome</keyword>
<name>A0A517RHW9_9PLAN</name>
<dbReference type="AlphaFoldDB" id="A0A517RHW9"/>
<evidence type="ECO:0000313" key="1">
    <source>
        <dbReference type="EMBL" id="QDT43469.1"/>
    </source>
</evidence>
<evidence type="ECO:0000313" key="2">
    <source>
        <dbReference type="Proteomes" id="UP000317171"/>
    </source>
</evidence>
<reference evidence="1 2" key="1">
    <citation type="submission" date="2019-02" db="EMBL/GenBank/DDBJ databases">
        <title>Deep-cultivation of Planctomycetes and their phenomic and genomic characterization uncovers novel biology.</title>
        <authorList>
            <person name="Wiegand S."/>
            <person name="Jogler M."/>
            <person name="Boedeker C."/>
            <person name="Pinto D."/>
            <person name="Vollmers J."/>
            <person name="Rivas-Marin E."/>
            <person name="Kohn T."/>
            <person name="Peeters S.H."/>
            <person name="Heuer A."/>
            <person name="Rast P."/>
            <person name="Oberbeckmann S."/>
            <person name="Bunk B."/>
            <person name="Jeske O."/>
            <person name="Meyerdierks A."/>
            <person name="Storesund J.E."/>
            <person name="Kallscheuer N."/>
            <person name="Luecker S."/>
            <person name="Lage O.M."/>
            <person name="Pohl T."/>
            <person name="Merkel B.J."/>
            <person name="Hornburger P."/>
            <person name="Mueller R.-W."/>
            <person name="Bruemmer F."/>
            <person name="Labrenz M."/>
            <person name="Spormann A.M."/>
            <person name="Op den Camp H."/>
            <person name="Overmann J."/>
            <person name="Amann R."/>
            <person name="Jetten M.S.M."/>
            <person name="Mascher T."/>
            <person name="Medema M.H."/>
            <person name="Devos D.P."/>
            <person name="Kaster A.-K."/>
            <person name="Ovreas L."/>
            <person name="Rohde M."/>
            <person name="Galperin M.Y."/>
            <person name="Jogler C."/>
        </authorList>
    </citation>
    <scope>NUCLEOTIDE SEQUENCE [LARGE SCALE GENOMIC DNA]</scope>
    <source>
        <strain evidence="1 2">Pan241w</strain>
    </source>
</reference>
<accession>A0A517RHW9</accession>
<dbReference type="KEGG" id="gaz:Pan241w_35700"/>